<feature type="region of interest" description="Disordered" evidence="1">
    <location>
        <begin position="136"/>
        <end position="169"/>
    </location>
</feature>
<protein>
    <submittedName>
        <fullName evidence="2">Uncharacterized protein</fullName>
    </submittedName>
</protein>
<feature type="region of interest" description="Disordered" evidence="1">
    <location>
        <begin position="61"/>
        <end position="98"/>
    </location>
</feature>
<dbReference type="PANTHER" id="PTHR35132:SF1">
    <property type="entry name" value="SERINE_ARGININE REPETITIVE MATRIX-LIKE PROTEIN"/>
    <property type="match status" value="1"/>
</dbReference>
<sequence>MEVEAPVRCTAGSASSSPEFEFWMVRNPSLHPPDLLTADELFVDGVLLPLQLLSLPCSERPADLPHSNPPGPPAEPTASRWKDLFKSTPEKKERRKRRRSADLIINLNIWPFTRSRSAVGRPHSAAFIASRKVSSAPCSRSNSNGESTGGMLRGASTGRSASVHLGRSSPVSQLRQAGTVCAKEGNGGTAGVRVLNMNVNSCIGFGNQVSSPGEASDEIAGGSGRTAEGSSGGSGSMFNLRAVFSKRFSD</sequence>
<accession>A0ABR2M279</accession>
<evidence type="ECO:0000313" key="3">
    <source>
        <dbReference type="Proteomes" id="UP001412067"/>
    </source>
</evidence>
<dbReference type="PANTHER" id="PTHR35132">
    <property type="entry name" value="SERINE/ARGININE REPETITIVE MATRIX-LIKE PROTEIN"/>
    <property type="match status" value="1"/>
</dbReference>
<organism evidence="2 3">
    <name type="scientific">Platanthera guangdongensis</name>
    <dbReference type="NCBI Taxonomy" id="2320717"/>
    <lineage>
        <taxon>Eukaryota</taxon>
        <taxon>Viridiplantae</taxon>
        <taxon>Streptophyta</taxon>
        <taxon>Embryophyta</taxon>
        <taxon>Tracheophyta</taxon>
        <taxon>Spermatophyta</taxon>
        <taxon>Magnoliopsida</taxon>
        <taxon>Liliopsida</taxon>
        <taxon>Asparagales</taxon>
        <taxon>Orchidaceae</taxon>
        <taxon>Orchidoideae</taxon>
        <taxon>Orchideae</taxon>
        <taxon>Orchidinae</taxon>
        <taxon>Platanthera</taxon>
    </lineage>
</organism>
<feature type="compositionally biased region" description="Basic and acidic residues" evidence="1">
    <location>
        <begin position="80"/>
        <end position="92"/>
    </location>
</feature>
<evidence type="ECO:0000256" key="1">
    <source>
        <dbReference type="SAM" id="MobiDB-lite"/>
    </source>
</evidence>
<comment type="caution">
    <text evidence="2">The sequence shown here is derived from an EMBL/GenBank/DDBJ whole genome shotgun (WGS) entry which is preliminary data.</text>
</comment>
<feature type="region of interest" description="Disordered" evidence="1">
    <location>
        <begin position="213"/>
        <end position="236"/>
    </location>
</feature>
<feature type="compositionally biased region" description="Polar residues" evidence="1">
    <location>
        <begin position="136"/>
        <end position="146"/>
    </location>
</feature>
<gene>
    <name evidence="2" type="ORF">KSP40_PGU020675</name>
</gene>
<proteinExistence type="predicted"/>
<dbReference type="Proteomes" id="UP001412067">
    <property type="component" value="Unassembled WGS sequence"/>
</dbReference>
<name>A0ABR2M279_9ASPA</name>
<evidence type="ECO:0000313" key="2">
    <source>
        <dbReference type="EMBL" id="KAK8958166.1"/>
    </source>
</evidence>
<reference evidence="2 3" key="1">
    <citation type="journal article" date="2022" name="Nat. Plants">
        <title>Genomes of leafy and leafless Platanthera orchids illuminate the evolution of mycoheterotrophy.</title>
        <authorList>
            <person name="Li M.H."/>
            <person name="Liu K.W."/>
            <person name="Li Z."/>
            <person name="Lu H.C."/>
            <person name="Ye Q.L."/>
            <person name="Zhang D."/>
            <person name="Wang J.Y."/>
            <person name="Li Y.F."/>
            <person name="Zhong Z.M."/>
            <person name="Liu X."/>
            <person name="Yu X."/>
            <person name="Liu D.K."/>
            <person name="Tu X.D."/>
            <person name="Liu B."/>
            <person name="Hao Y."/>
            <person name="Liao X.Y."/>
            <person name="Jiang Y.T."/>
            <person name="Sun W.H."/>
            <person name="Chen J."/>
            <person name="Chen Y.Q."/>
            <person name="Ai Y."/>
            <person name="Zhai J.W."/>
            <person name="Wu S.S."/>
            <person name="Zhou Z."/>
            <person name="Hsiao Y.Y."/>
            <person name="Wu W.L."/>
            <person name="Chen Y.Y."/>
            <person name="Lin Y.F."/>
            <person name="Hsu J.L."/>
            <person name="Li C.Y."/>
            <person name="Wang Z.W."/>
            <person name="Zhao X."/>
            <person name="Zhong W.Y."/>
            <person name="Ma X.K."/>
            <person name="Ma L."/>
            <person name="Huang J."/>
            <person name="Chen G.Z."/>
            <person name="Huang M.Z."/>
            <person name="Huang L."/>
            <person name="Peng D.H."/>
            <person name="Luo Y.B."/>
            <person name="Zou S.Q."/>
            <person name="Chen S.P."/>
            <person name="Lan S."/>
            <person name="Tsai W.C."/>
            <person name="Van de Peer Y."/>
            <person name="Liu Z.J."/>
        </authorList>
    </citation>
    <scope>NUCLEOTIDE SEQUENCE [LARGE SCALE GENOMIC DNA]</scope>
    <source>
        <strain evidence="2">Lor288</strain>
    </source>
</reference>
<dbReference type="EMBL" id="JBBWWR010000012">
    <property type="protein sequence ID" value="KAK8958166.1"/>
    <property type="molecule type" value="Genomic_DNA"/>
</dbReference>
<keyword evidence="3" id="KW-1185">Reference proteome</keyword>